<keyword evidence="3" id="KW-1185">Reference proteome</keyword>
<comment type="caution">
    <text evidence="2">The sequence shown here is derived from an EMBL/GenBank/DDBJ whole genome shotgun (WGS) entry which is preliminary data.</text>
</comment>
<accession>A0A401XLX3</accession>
<keyword evidence="1" id="KW-1133">Transmembrane helix</keyword>
<dbReference type="OrthoDB" id="963379at2"/>
<keyword evidence="1" id="KW-0812">Transmembrane</keyword>
<organism evidence="2 3">
    <name type="scientific">Thermaurantimonas aggregans</name>
    <dbReference type="NCBI Taxonomy" id="2173829"/>
    <lineage>
        <taxon>Bacteria</taxon>
        <taxon>Pseudomonadati</taxon>
        <taxon>Bacteroidota</taxon>
        <taxon>Flavobacteriia</taxon>
        <taxon>Flavobacteriales</taxon>
        <taxon>Schleiferiaceae</taxon>
        <taxon>Thermaurantimonas</taxon>
    </lineage>
</organism>
<dbReference type="InterPro" id="IPR021448">
    <property type="entry name" value="DUF3098"/>
</dbReference>
<reference evidence="2 3" key="1">
    <citation type="submission" date="2018-11" db="EMBL/GenBank/DDBJ databases">
        <title>Schleiferia aggregans sp. nov., a moderately thermophilic heterotrophic bacterium isolated from microbial mats at a terrestrial hot spring.</title>
        <authorList>
            <person name="Iino T."/>
            <person name="Ohkuma M."/>
            <person name="Haruta S."/>
        </authorList>
    </citation>
    <scope>NUCLEOTIDE SEQUENCE [LARGE SCALE GENOMIC DNA]</scope>
    <source>
        <strain evidence="2 3">LA</strain>
    </source>
</reference>
<name>A0A401XLX3_9FLAO</name>
<sequence>MKHNSSQKPFIFGKTNYLIMISGILLMAIGYLLMKGGGSDDPNVFNEEIFSPRRIRVAPALIILGFITQIFAIMYQPKEQGK</sequence>
<proteinExistence type="predicted"/>
<feature type="transmembrane region" description="Helical" evidence="1">
    <location>
        <begin position="16"/>
        <end position="34"/>
    </location>
</feature>
<evidence type="ECO:0000313" key="2">
    <source>
        <dbReference type="EMBL" id="GCD78019.1"/>
    </source>
</evidence>
<dbReference type="AlphaFoldDB" id="A0A401XLX3"/>
<evidence type="ECO:0000256" key="1">
    <source>
        <dbReference type="SAM" id="Phobius"/>
    </source>
</evidence>
<keyword evidence="1" id="KW-0472">Membrane</keyword>
<evidence type="ECO:0008006" key="4">
    <source>
        <dbReference type="Google" id="ProtNLM"/>
    </source>
</evidence>
<dbReference type="Pfam" id="PF11297">
    <property type="entry name" value="DUF3098"/>
    <property type="match status" value="1"/>
</dbReference>
<dbReference type="EMBL" id="BHZE01000014">
    <property type="protein sequence ID" value="GCD78019.1"/>
    <property type="molecule type" value="Genomic_DNA"/>
</dbReference>
<protein>
    <recommendedName>
        <fullName evidence="4">DUF3098 domain-containing protein</fullName>
    </recommendedName>
</protein>
<dbReference type="RefSeq" id="WP_124398081.1">
    <property type="nucleotide sequence ID" value="NZ_BHZE01000014.1"/>
</dbReference>
<evidence type="ECO:0000313" key="3">
    <source>
        <dbReference type="Proteomes" id="UP000286715"/>
    </source>
</evidence>
<feature type="transmembrane region" description="Helical" evidence="1">
    <location>
        <begin position="54"/>
        <end position="75"/>
    </location>
</feature>
<dbReference type="Proteomes" id="UP000286715">
    <property type="component" value="Unassembled WGS sequence"/>
</dbReference>
<gene>
    <name evidence="2" type="primary">fjo13</name>
    <name evidence="2" type="ORF">JCM31826_15010</name>
</gene>